<evidence type="ECO:0000313" key="2">
    <source>
        <dbReference type="Proteomes" id="UP000287033"/>
    </source>
</evidence>
<proteinExistence type="predicted"/>
<comment type="caution">
    <text evidence="1">The sequence shown here is derived from an EMBL/GenBank/DDBJ whole genome shotgun (WGS) entry which is preliminary data.</text>
</comment>
<evidence type="ECO:0000313" key="1">
    <source>
        <dbReference type="EMBL" id="GCC25253.1"/>
    </source>
</evidence>
<name>A0A401S4B4_CHIPU</name>
<dbReference type="AlphaFoldDB" id="A0A401S4B4"/>
<organism evidence="1 2">
    <name type="scientific">Chiloscyllium punctatum</name>
    <name type="common">Brownbanded bambooshark</name>
    <name type="synonym">Hemiscyllium punctatum</name>
    <dbReference type="NCBI Taxonomy" id="137246"/>
    <lineage>
        <taxon>Eukaryota</taxon>
        <taxon>Metazoa</taxon>
        <taxon>Chordata</taxon>
        <taxon>Craniata</taxon>
        <taxon>Vertebrata</taxon>
        <taxon>Chondrichthyes</taxon>
        <taxon>Elasmobranchii</taxon>
        <taxon>Galeomorphii</taxon>
        <taxon>Galeoidea</taxon>
        <taxon>Orectolobiformes</taxon>
        <taxon>Hemiscylliidae</taxon>
        <taxon>Chiloscyllium</taxon>
    </lineage>
</organism>
<keyword evidence="2" id="KW-1185">Reference proteome</keyword>
<sequence>MCSTRGTLGHVVIPSEKPRHGLQLPVYHAANVVSVGGFGRKESAGRGWVVLVMSAEVGDYLILMALHNNHFCFEFRAPSSVRFKGAINVHS</sequence>
<reference evidence="1 2" key="1">
    <citation type="journal article" date="2018" name="Nat. Ecol. Evol.">
        <title>Shark genomes provide insights into elasmobranch evolution and the origin of vertebrates.</title>
        <authorList>
            <person name="Hara Y"/>
            <person name="Yamaguchi K"/>
            <person name="Onimaru K"/>
            <person name="Kadota M"/>
            <person name="Koyanagi M"/>
            <person name="Keeley SD"/>
            <person name="Tatsumi K"/>
            <person name="Tanaka K"/>
            <person name="Motone F"/>
            <person name="Kageyama Y"/>
            <person name="Nozu R"/>
            <person name="Adachi N"/>
            <person name="Nishimura O"/>
            <person name="Nakagawa R"/>
            <person name="Tanegashima C"/>
            <person name="Kiyatake I"/>
            <person name="Matsumoto R"/>
            <person name="Murakumo K"/>
            <person name="Nishida K"/>
            <person name="Terakita A"/>
            <person name="Kuratani S"/>
            <person name="Sato K"/>
            <person name="Hyodo S Kuraku.S."/>
        </authorList>
    </citation>
    <scope>NUCLEOTIDE SEQUENCE [LARGE SCALE GENOMIC DNA]</scope>
</reference>
<gene>
    <name evidence="1" type="ORF">chiPu_0003661</name>
</gene>
<accession>A0A401S4B4</accession>
<dbReference type="EMBL" id="BEZZ01000081">
    <property type="protein sequence ID" value="GCC25253.1"/>
    <property type="molecule type" value="Genomic_DNA"/>
</dbReference>
<protein>
    <submittedName>
        <fullName evidence="1">Uncharacterized protein</fullName>
    </submittedName>
</protein>
<dbReference type="Proteomes" id="UP000287033">
    <property type="component" value="Unassembled WGS sequence"/>
</dbReference>